<feature type="signal peptide" evidence="1">
    <location>
        <begin position="1"/>
        <end position="28"/>
    </location>
</feature>
<evidence type="ECO:0000313" key="3">
    <source>
        <dbReference type="Proteomes" id="UP000008917"/>
    </source>
</evidence>
<dbReference type="OrthoDB" id="8858658at2"/>
<reference evidence="2 3" key="2">
    <citation type="journal article" date="2013" name="Genome Announc.">
        <title>Genome of the Root-Associated Plant Growth-Promoting Bacterium Variovorax paradoxus Strain EPS.</title>
        <authorList>
            <person name="Han J.I."/>
            <person name="Spain J.C."/>
            <person name="Leadbetter J.R."/>
            <person name="Ovchinnikova G."/>
            <person name="Goodwin L.A."/>
            <person name="Han C.S."/>
            <person name="Woyke T."/>
            <person name="Davenport K.W."/>
            <person name="Orwin P.M."/>
        </authorList>
    </citation>
    <scope>NUCLEOTIDE SEQUENCE [LARGE SCALE GENOMIC DNA]</scope>
    <source>
        <strain evidence="2 3">EPS</strain>
    </source>
</reference>
<name>E6VBJ8_VARPE</name>
<reference evidence="3" key="1">
    <citation type="submission" date="2010-12" db="EMBL/GenBank/DDBJ databases">
        <title>Complete sequence of Variovorax paradoxus EPS.</title>
        <authorList>
            <consortium name="US DOE Joint Genome Institute"/>
            <person name="Lucas S."/>
            <person name="Copeland A."/>
            <person name="Lapidus A."/>
            <person name="Cheng J.-F."/>
            <person name="Goodwin L."/>
            <person name="Pitluck S."/>
            <person name="Teshima H."/>
            <person name="Detter J.C."/>
            <person name="Han C."/>
            <person name="Tapia R."/>
            <person name="Land M."/>
            <person name="Hauser L."/>
            <person name="Kyrpides N."/>
            <person name="Ivanova N."/>
            <person name="Ovchinnikova G."/>
            <person name="Orwin P."/>
            <person name="Han J.-I.G."/>
            <person name="Woyke T."/>
        </authorList>
    </citation>
    <scope>NUCLEOTIDE SEQUENCE [LARGE SCALE GENOMIC DNA]</scope>
    <source>
        <strain evidence="3">EPS</strain>
    </source>
</reference>
<dbReference type="Proteomes" id="UP000008917">
    <property type="component" value="Chromosome"/>
</dbReference>
<evidence type="ECO:0000313" key="2">
    <source>
        <dbReference type="EMBL" id="ADU39798.1"/>
    </source>
</evidence>
<protein>
    <recommendedName>
        <fullName evidence="4">ABC-type transport auxiliary lipoprotein component domain-containing protein</fullName>
    </recommendedName>
</protein>
<dbReference type="STRING" id="595537.Varpa_5645"/>
<proteinExistence type="predicted"/>
<feature type="chain" id="PRO_5003210838" description="ABC-type transport auxiliary lipoprotein component domain-containing protein" evidence="1">
    <location>
        <begin position="29"/>
        <end position="230"/>
    </location>
</feature>
<organism evidence="2 3">
    <name type="scientific">Variovorax paradoxus (strain EPS)</name>
    <dbReference type="NCBI Taxonomy" id="595537"/>
    <lineage>
        <taxon>Bacteria</taxon>
        <taxon>Pseudomonadati</taxon>
        <taxon>Pseudomonadota</taxon>
        <taxon>Betaproteobacteria</taxon>
        <taxon>Burkholderiales</taxon>
        <taxon>Comamonadaceae</taxon>
        <taxon>Variovorax</taxon>
    </lineage>
</organism>
<dbReference type="RefSeq" id="WP_013543993.1">
    <property type="nucleotide sequence ID" value="NC_014931.1"/>
</dbReference>
<dbReference type="KEGG" id="vpe:Varpa_5645"/>
<sequence>MKRPSQPRTGLAAAFLFALCAMPGLAQAVTETEPLDMVYQQAPEAEQRPNGPPVETLRVPQGCKLYLPAIEDARNNQVYVGNLTLMMPTVHATPRAVESLRSGDAGMWTRNALLSTQRYGYQPIVGAPAAATGPPQVSAVVALRLAHAWSAGLNLVSHVVLKVSYRLPGGEVVTRLYHGMGTRTNWASGNGEFMSVLNLGMEEAVRSMATDAAALCEGKPLPAPAPAVAQ</sequence>
<gene>
    <name evidence="2" type="ordered locus">Varpa_5645</name>
</gene>
<evidence type="ECO:0000256" key="1">
    <source>
        <dbReference type="SAM" id="SignalP"/>
    </source>
</evidence>
<accession>E6VBJ8</accession>
<evidence type="ECO:0008006" key="4">
    <source>
        <dbReference type="Google" id="ProtNLM"/>
    </source>
</evidence>
<dbReference type="EMBL" id="CP002417">
    <property type="protein sequence ID" value="ADU39798.1"/>
    <property type="molecule type" value="Genomic_DNA"/>
</dbReference>
<dbReference type="AlphaFoldDB" id="E6VBJ8"/>
<dbReference type="HOGENOM" id="CLU_1204363_0_0_4"/>
<keyword evidence="1" id="KW-0732">Signal</keyword>